<dbReference type="Proteomes" id="UP000694863">
    <property type="component" value="Unplaced"/>
</dbReference>
<accession>A0ABM0ZQU7</accession>
<proteinExistence type="predicted"/>
<reference evidence="3" key="1">
    <citation type="submission" date="2025-08" db="UniProtKB">
        <authorList>
            <consortium name="RefSeq"/>
        </authorList>
    </citation>
    <scope>IDENTIFICATION</scope>
</reference>
<dbReference type="PANTHER" id="PTHR23093">
    <property type="entry name" value="SIMILAR TO CHROMOSOME 3 OPEN READING FRAME 20"/>
    <property type="match status" value="1"/>
</dbReference>
<evidence type="ECO:0000259" key="1">
    <source>
        <dbReference type="Pfam" id="PF14977"/>
    </source>
</evidence>
<protein>
    <submittedName>
        <fullName evidence="3">Glutamate-rich protein 6B</fullName>
    </submittedName>
</protein>
<gene>
    <name evidence="3" type="primary">ERICH6B</name>
</gene>
<dbReference type="Pfam" id="PF14977">
    <property type="entry name" value="FAM194"/>
    <property type="match status" value="1"/>
</dbReference>
<name>A0ABM0ZQU7_ECHTE</name>
<evidence type="ECO:0000313" key="3">
    <source>
        <dbReference type="RefSeq" id="XP_012860588.1"/>
    </source>
</evidence>
<dbReference type="InterPro" id="IPR029281">
    <property type="entry name" value="FAM194_C"/>
</dbReference>
<evidence type="ECO:0000313" key="2">
    <source>
        <dbReference type="Proteomes" id="UP000694863"/>
    </source>
</evidence>
<dbReference type="GeneID" id="101649816"/>
<feature type="domain" description="FAM194 C-terminal" evidence="1">
    <location>
        <begin position="154"/>
        <end position="351"/>
    </location>
</feature>
<sequence length="372" mass="42806">MGSLGGLHFTTAHYQVSSSFPDDIVTDVGEKEENDVPDKMQVLESISERKLLEDLMNESSEALEPENVSSNLRRESSYQKMFRVMLREMSAQDEMEEDIEIPLTGSLKSETRRKLWILLKKNFEKCKEVILCILKKRERVHKNLGIPFSEGHQGDGKIILYPTGVVFQILFPDGTGQIYYPSGNLAMLILGTFAEKFTYIILEDTESMWVRALINNSGHATFYDENRAIWLSLSQNLGYYFTRGCSPKAWNWWDLNLHIHAPPVQPITLMINRYIRVLIWSQDQILFSFLSPANWIRLNLGTKYKQVTGEVLREMKKASVWEPEAHSTVQKIQILLGKMSKTLGRTPIHNLETFVGDARALLEKGFLKGDRW</sequence>
<keyword evidence="2" id="KW-1185">Reference proteome</keyword>
<dbReference type="RefSeq" id="XP_012860588.1">
    <property type="nucleotide sequence ID" value="XM_013005134.1"/>
</dbReference>
<organism evidence="2 3">
    <name type="scientific">Echinops telfairi</name>
    <name type="common">Lesser hedgehog tenrec</name>
    <dbReference type="NCBI Taxonomy" id="9371"/>
    <lineage>
        <taxon>Eukaryota</taxon>
        <taxon>Metazoa</taxon>
        <taxon>Chordata</taxon>
        <taxon>Craniata</taxon>
        <taxon>Vertebrata</taxon>
        <taxon>Euteleostomi</taxon>
        <taxon>Mammalia</taxon>
        <taxon>Eutheria</taxon>
        <taxon>Afrotheria</taxon>
        <taxon>Tenrecidae</taxon>
        <taxon>Tenrecinae</taxon>
        <taxon>Echinops</taxon>
    </lineage>
</organism>
<dbReference type="PANTHER" id="PTHR23093:SF17">
    <property type="entry name" value="GLUTAMATE-RICH PROTEIN 6B"/>
    <property type="match status" value="1"/>
</dbReference>